<dbReference type="Proteomes" id="UP000287224">
    <property type="component" value="Unassembled WGS sequence"/>
</dbReference>
<dbReference type="InterPro" id="IPR003660">
    <property type="entry name" value="HAMP_dom"/>
</dbReference>
<gene>
    <name evidence="4" type="ORF">KDAU_61430</name>
</gene>
<comment type="caution">
    <text evidence="4">The sequence shown here is derived from an EMBL/GenBank/DDBJ whole genome shotgun (WGS) entry which is preliminary data.</text>
</comment>
<evidence type="ECO:0000256" key="2">
    <source>
        <dbReference type="SAM" id="Phobius"/>
    </source>
</evidence>
<dbReference type="GO" id="GO:0007165">
    <property type="term" value="P:signal transduction"/>
    <property type="evidence" value="ECO:0007669"/>
    <property type="project" value="InterPro"/>
</dbReference>
<name>A0A401ZPU9_9CHLR</name>
<organism evidence="4 5">
    <name type="scientific">Dictyobacter aurantiacus</name>
    <dbReference type="NCBI Taxonomy" id="1936993"/>
    <lineage>
        <taxon>Bacteria</taxon>
        <taxon>Bacillati</taxon>
        <taxon>Chloroflexota</taxon>
        <taxon>Ktedonobacteria</taxon>
        <taxon>Ktedonobacterales</taxon>
        <taxon>Dictyobacteraceae</taxon>
        <taxon>Dictyobacter</taxon>
    </lineage>
</organism>
<feature type="transmembrane region" description="Helical" evidence="2">
    <location>
        <begin position="200"/>
        <end position="218"/>
    </location>
</feature>
<keyword evidence="2" id="KW-0472">Membrane</keyword>
<dbReference type="EMBL" id="BIFQ01000002">
    <property type="protein sequence ID" value="GCE08814.1"/>
    <property type="molecule type" value="Genomic_DNA"/>
</dbReference>
<evidence type="ECO:0000259" key="3">
    <source>
        <dbReference type="PROSITE" id="PS50885"/>
    </source>
</evidence>
<evidence type="ECO:0000313" key="4">
    <source>
        <dbReference type="EMBL" id="GCE08814.1"/>
    </source>
</evidence>
<dbReference type="AlphaFoldDB" id="A0A401ZPU9"/>
<evidence type="ECO:0000256" key="1">
    <source>
        <dbReference type="SAM" id="MobiDB-lite"/>
    </source>
</evidence>
<dbReference type="GO" id="GO:0016020">
    <property type="term" value="C:membrane"/>
    <property type="evidence" value="ECO:0007669"/>
    <property type="project" value="InterPro"/>
</dbReference>
<feature type="region of interest" description="Disordered" evidence="1">
    <location>
        <begin position="1"/>
        <end position="20"/>
    </location>
</feature>
<dbReference type="RefSeq" id="WP_126601299.1">
    <property type="nucleotide sequence ID" value="NZ_BIFQ01000002.1"/>
</dbReference>
<protein>
    <recommendedName>
        <fullName evidence="3">HAMP domain-containing protein</fullName>
    </recommendedName>
</protein>
<feature type="domain" description="HAMP" evidence="3">
    <location>
        <begin position="246"/>
        <end position="298"/>
    </location>
</feature>
<feature type="transmembrane region" description="Helical" evidence="2">
    <location>
        <begin position="62"/>
        <end position="84"/>
    </location>
</feature>
<keyword evidence="2" id="KW-0812">Transmembrane</keyword>
<reference evidence="5" key="1">
    <citation type="submission" date="2018-12" db="EMBL/GenBank/DDBJ databases">
        <title>Tengunoibacter tsumagoiensis gen. nov., sp. nov., Dictyobacter kobayashii sp. nov., D. alpinus sp. nov., and D. joshuensis sp. nov. and description of Dictyobacteraceae fam. nov. within the order Ktedonobacterales isolated from Tengu-no-mugimeshi.</title>
        <authorList>
            <person name="Wang C.M."/>
            <person name="Zheng Y."/>
            <person name="Sakai Y."/>
            <person name="Toyoda A."/>
            <person name="Minakuchi Y."/>
            <person name="Abe K."/>
            <person name="Yokota A."/>
            <person name="Yabe S."/>
        </authorList>
    </citation>
    <scope>NUCLEOTIDE SEQUENCE [LARGE SCALE GENOMIC DNA]</scope>
    <source>
        <strain evidence="5">S-27</strain>
    </source>
</reference>
<feature type="transmembrane region" description="Helical" evidence="2">
    <location>
        <begin position="90"/>
        <end position="106"/>
    </location>
</feature>
<dbReference type="PROSITE" id="PS50885">
    <property type="entry name" value="HAMP"/>
    <property type="match status" value="1"/>
</dbReference>
<keyword evidence="5" id="KW-1185">Reference proteome</keyword>
<feature type="transmembrane region" description="Helical" evidence="2">
    <location>
        <begin position="154"/>
        <end position="180"/>
    </location>
</feature>
<proteinExistence type="predicted"/>
<dbReference type="OrthoDB" id="147233at2"/>
<evidence type="ECO:0000313" key="5">
    <source>
        <dbReference type="Proteomes" id="UP000287224"/>
    </source>
</evidence>
<feature type="transmembrane region" description="Helical" evidence="2">
    <location>
        <begin position="113"/>
        <end position="134"/>
    </location>
</feature>
<sequence>MANFSSPETPQPGKNWSPTEVVQKDTTNEISLVRWWYRTTAMPEVGPDASFVKRETIRRSQLLSTVLFYYIIVVTVFLPCCLLLPRPAIVWADAGLVVSSIAALFLNRKGYVLLAALTVVVMFEMMLTLTLGLITPLDEPAIQLYDLYIMGELLAVSLLPARSVFIFAICNCLIIIASLLYQPHATFFNIDMQTQFIPTFIKSVALQFIVAGVSYVWVKSTTKAIARADRAEMVAKLEHALGDQKRELEEGIEQILQAHVAVANGNYNARAPLTQDNALWQIARALNTLLVRLQRAVLAEKELQRVEQAVSASVRAVQHAELQHRSPRLTFTQTAIDPLIAVLQGKTLAYTQSPLARKETAYPQFPTEGVHLSQPGPTKYP</sequence>
<keyword evidence="2" id="KW-1133">Transmembrane helix</keyword>
<accession>A0A401ZPU9</accession>